<name>A0A8X6TFM6_NEPPI</name>
<proteinExistence type="predicted"/>
<keyword evidence="3" id="KW-1185">Reference proteome</keyword>
<sequence length="79" mass="8558">MCHQRTENCISTGGILCFRKGCIGSNKEAQSSSKSAISEPHRENNIAGGKDRPSRWLARSAFDSSTGNFANGKREMAPL</sequence>
<dbReference type="AlphaFoldDB" id="A0A8X6TFM6"/>
<dbReference type="EMBL" id="BMAW01056055">
    <property type="protein sequence ID" value="GFT04068.1"/>
    <property type="molecule type" value="Genomic_DNA"/>
</dbReference>
<accession>A0A8X6TFM6</accession>
<organism evidence="2 3">
    <name type="scientific">Nephila pilipes</name>
    <name type="common">Giant wood spider</name>
    <name type="synonym">Nephila maculata</name>
    <dbReference type="NCBI Taxonomy" id="299642"/>
    <lineage>
        <taxon>Eukaryota</taxon>
        <taxon>Metazoa</taxon>
        <taxon>Ecdysozoa</taxon>
        <taxon>Arthropoda</taxon>
        <taxon>Chelicerata</taxon>
        <taxon>Arachnida</taxon>
        <taxon>Araneae</taxon>
        <taxon>Araneomorphae</taxon>
        <taxon>Entelegynae</taxon>
        <taxon>Araneoidea</taxon>
        <taxon>Nephilidae</taxon>
        <taxon>Nephila</taxon>
    </lineage>
</organism>
<comment type="caution">
    <text evidence="2">The sequence shown here is derived from an EMBL/GenBank/DDBJ whole genome shotgun (WGS) entry which is preliminary data.</text>
</comment>
<feature type="region of interest" description="Disordered" evidence="1">
    <location>
        <begin position="29"/>
        <end position="55"/>
    </location>
</feature>
<protein>
    <submittedName>
        <fullName evidence="2">Uncharacterized protein</fullName>
    </submittedName>
</protein>
<dbReference type="Proteomes" id="UP000887013">
    <property type="component" value="Unassembled WGS sequence"/>
</dbReference>
<evidence type="ECO:0000256" key="1">
    <source>
        <dbReference type="SAM" id="MobiDB-lite"/>
    </source>
</evidence>
<reference evidence="2" key="1">
    <citation type="submission" date="2020-08" db="EMBL/GenBank/DDBJ databases">
        <title>Multicomponent nature underlies the extraordinary mechanical properties of spider dragline silk.</title>
        <authorList>
            <person name="Kono N."/>
            <person name="Nakamura H."/>
            <person name="Mori M."/>
            <person name="Yoshida Y."/>
            <person name="Ohtoshi R."/>
            <person name="Malay A.D."/>
            <person name="Moran D.A.P."/>
            <person name="Tomita M."/>
            <person name="Numata K."/>
            <person name="Arakawa K."/>
        </authorList>
    </citation>
    <scope>NUCLEOTIDE SEQUENCE</scope>
</reference>
<gene>
    <name evidence="2" type="ORF">NPIL_456511</name>
</gene>
<evidence type="ECO:0000313" key="3">
    <source>
        <dbReference type="Proteomes" id="UP000887013"/>
    </source>
</evidence>
<evidence type="ECO:0000313" key="2">
    <source>
        <dbReference type="EMBL" id="GFT04068.1"/>
    </source>
</evidence>
<feature type="compositionally biased region" description="Basic and acidic residues" evidence="1">
    <location>
        <begin position="39"/>
        <end position="54"/>
    </location>
</feature>